<dbReference type="KEGG" id="afx:JZ786_00455"/>
<evidence type="ECO:0000313" key="2">
    <source>
        <dbReference type="EMBL" id="QSO47576.1"/>
    </source>
</evidence>
<name>A0A9X7VYS1_9BACL</name>
<reference evidence="2 3" key="1">
    <citation type="submission" date="2021-02" db="EMBL/GenBank/DDBJ databases">
        <title>Alicyclobacillus curvatus sp. nov. and Alicyclobacillus mengziensis sp. nov., two acidophilic bacteria isolated from acid mine drainage.</title>
        <authorList>
            <person name="Huang Y."/>
        </authorList>
    </citation>
    <scope>NUCLEOTIDE SEQUENCE [LARGE SCALE GENOMIC DNA]</scope>
    <source>
        <strain evidence="2 3">S30H14</strain>
    </source>
</reference>
<dbReference type="Proteomes" id="UP000663505">
    <property type="component" value="Chromosome"/>
</dbReference>
<keyword evidence="1" id="KW-1133">Transmembrane helix</keyword>
<dbReference type="InterPro" id="IPR009526">
    <property type="entry name" value="DUF1146"/>
</dbReference>
<protein>
    <submittedName>
        <fullName evidence="2">DUF1146 domain-containing protein</fullName>
    </submittedName>
</protein>
<feature type="transmembrane region" description="Helical" evidence="1">
    <location>
        <begin position="56"/>
        <end position="80"/>
    </location>
</feature>
<accession>A0A9X7VYS1</accession>
<sequence>MPSGAVSGLSQYSVMIAADGFIFILAFLVGTYYAWRALGILKWDKFVFDPFGVQARILRFFMAMAGGFMVGLIAIAYLIAGQALRVLF</sequence>
<gene>
    <name evidence="2" type="ORF">JZ786_00455</name>
</gene>
<keyword evidence="1" id="KW-0812">Transmembrane</keyword>
<keyword evidence="1" id="KW-0472">Membrane</keyword>
<keyword evidence="3" id="KW-1185">Reference proteome</keyword>
<dbReference type="RefSeq" id="WP_206656920.1">
    <property type="nucleotide sequence ID" value="NZ_CP071182.1"/>
</dbReference>
<organism evidence="2 3">
    <name type="scientific">Alicyclobacillus mengziensis</name>
    <dbReference type="NCBI Taxonomy" id="2931921"/>
    <lineage>
        <taxon>Bacteria</taxon>
        <taxon>Bacillati</taxon>
        <taxon>Bacillota</taxon>
        <taxon>Bacilli</taxon>
        <taxon>Bacillales</taxon>
        <taxon>Alicyclobacillaceae</taxon>
        <taxon>Alicyclobacillus</taxon>
    </lineage>
</organism>
<proteinExistence type="predicted"/>
<dbReference type="EMBL" id="CP071182">
    <property type="protein sequence ID" value="QSO47576.1"/>
    <property type="molecule type" value="Genomic_DNA"/>
</dbReference>
<evidence type="ECO:0000256" key="1">
    <source>
        <dbReference type="SAM" id="Phobius"/>
    </source>
</evidence>
<dbReference type="AlphaFoldDB" id="A0A9X7VYS1"/>
<dbReference type="Pfam" id="PF06612">
    <property type="entry name" value="DUF1146"/>
    <property type="match status" value="1"/>
</dbReference>
<feature type="transmembrane region" description="Helical" evidence="1">
    <location>
        <begin position="12"/>
        <end position="35"/>
    </location>
</feature>
<evidence type="ECO:0000313" key="3">
    <source>
        <dbReference type="Proteomes" id="UP000663505"/>
    </source>
</evidence>